<dbReference type="InterPro" id="IPR039421">
    <property type="entry name" value="Type_1_exporter"/>
</dbReference>
<evidence type="ECO:0000256" key="3">
    <source>
        <dbReference type="ARBA" id="ARBA00022989"/>
    </source>
</evidence>
<dbReference type="EMBL" id="LLZG01000036">
    <property type="protein sequence ID" value="KUL43422.1"/>
    <property type="molecule type" value="Genomic_DNA"/>
</dbReference>
<dbReference type="GO" id="GO:0005524">
    <property type="term" value="F:ATP binding"/>
    <property type="evidence" value="ECO:0007669"/>
    <property type="project" value="InterPro"/>
</dbReference>
<dbReference type="Proteomes" id="UP000053923">
    <property type="component" value="Unassembled WGS sequence"/>
</dbReference>
<dbReference type="InterPro" id="IPR027417">
    <property type="entry name" value="P-loop_NTPase"/>
</dbReference>
<dbReference type="GO" id="GO:0005886">
    <property type="term" value="C:plasma membrane"/>
    <property type="evidence" value="ECO:0007669"/>
    <property type="project" value="UniProtKB-SubCell"/>
</dbReference>
<accession>A0A0X3VGN9</accession>
<evidence type="ECO:0000256" key="4">
    <source>
        <dbReference type="ARBA" id="ARBA00023136"/>
    </source>
</evidence>
<dbReference type="PANTHER" id="PTHR43394">
    <property type="entry name" value="ATP-DEPENDENT PERMEASE MDL1, MITOCHONDRIAL"/>
    <property type="match status" value="1"/>
</dbReference>
<evidence type="ECO:0008006" key="10">
    <source>
        <dbReference type="Google" id="ProtNLM"/>
    </source>
</evidence>
<protein>
    <recommendedName>
        <fullName evidence="10">ABC transporter domain-containing protein</fullName>
    </recommendedName>
</protein>
<evidence type="ECO:0000256" key="5">
    <source>
        <dbReference type="SAM" id="Phobius"/>
    </source>
</evidence>
<organism evidence="8 9">
    <name type="scientific">Streptomyces regalis</name>
    <dbReference type="NCBI Taxonomy" id="68262"/>
    <lineage>
        <taxon>Bacteria</taxon>
        <taxon>Bacillati</taxon>
        <taxon>Actinomycetota</taxon>
        <taxon>Actinomycetes</taxon>
        <taxon>Kitasatosporales</taxon>
        <taxon>Streptomycetaceae</taxon>
        <taxon>Streptomyces</taxon>
    </lineage>
</organism>
<dbReference type="PROSITE" id="PS50929">
    <property type="entry name" value="ABC_TM1F"/>
    <property type="match status" value="1"/>
</dbReference>
<feature type="domain" description="ABC transmembrane type-1" evidence="7">
    <location>
        <begin position="77"/>
        <end position="127"/>
    </location>
</feature>
<evidence type="ECO:0000313" key="8">
    <source>
        <dbReference type="EMBL" id="KUL43422.1"/>
    </source>
</evidence>
<dbReference type="PANTHER" id="PTHR43394:SF1">
    <property type="entry name" value="ATP-BINDING CASSETTE SUB-FAMILY B MEMBER 10, MITOCHONDRIAL"/>
    <property type="match status" value="1"/>
</dbReference>
<gene>
    <name evidence="8" type="ORF">ADL12_07420</name>
</gene>
<keyword evidence="9" id="KW-1185">Reference proteome</keyword>
<keyword evidence="3 5" id="KW-1133">Transmembrane helix</keyword>
<evidence type="ECO:0000313" key="9">
    <source>
        <dbReference type="Proteomes" id="UP000053923"/>
    </source>
</evidence>
<feature type="domain" description="ABC transporter" evidence="6">
    <location>
        <begin position="5"/>
        <end position="227"/>
    </location>
</feature>
<evidence type="ECO:0000256" key="2">
    <source>
        <dbReference type="ARBA" id="ARBA00022692"/>
    </source>
</evidence>
<evidence type="ECO:0000259" key="6">
    <source>
        <dbReference type="PROSITE" id="PS50893"/>
    </source>
</evidence>
<evidence type="ECO:0000259" key="7">
    <source>
        <dbReference type="PROSITE" id="PS50929"/>
    </source>
</evidence>
<reference evidence="9" key="1">
    <citation type="submission" date="2015-10" db="EMBL/GenBank/DDBJ databases">
        <authorList>
            <person name="Ju K.-S."/>
            <person name="Doroghazi J.R."/>
            <person name="Metcalf W.W."/>
        </authorList>
    </citation>
    <scope>NUCLEOTIDE SEQUENCE [LARGE SCALE GENOMIC DNA]</scope>
    <source>
        <strain evidence="9">NRRL 3151</strain>
    </source>
</reference>
<comment type="caution">
    <text evidence="8">The sequence shown here is derived from an EMBL/GenBank/DDBJ whole genome shotgun (WGS) entry which is preliminary data.</text>
</comment>
<feature type="transmembrane region" description="Helical" evidence="5">
    <location>
        <begin position="20"/>
        <end position="39"/>
    </location>
</feature>
<dbReference type="GO" id="GO:0015421">
    <property type="term" value="F:ABC-type oligopeptide transporter activity"/>
    <property type="evidence" value="ECO:0007669"/>
    <property type="project" value="TreeGrafter"/>
</dbReference>
<keyword evidence="2 5" id="KW-0812">Transmembrane</keyword>
<dbReference type="InterPro" id="IPR003439">
    <property type="entry name" value="ABC_transporter-like_ATP-bd"/>
</dbReference>
<dbReference type="Gene3D" id="3.40.50.300">
    <property type="entry name" value="P-loop containing nucleotide triphosphate hydrolases"/>
    <property type="match status" value="1"/>
</dbReference>
<comment type="subcellular location">
    <subcellularLocation>
        <location evidence="1">Cell membrane</location>
        <topology evidence="1">Multi-pass membrane protein</topology>
    </subcellularLocation>
</comment>
<proteinExistence type="predicted"/>
<evidence type="ECO:0000256" key="1">
    <source>
        <dbReference type="ARBA" id="ARBA00004651"/>
    </source>
</evidence>
<dbReference type="AlphaFoldDB" id="A0A0X3VGN9"/>
<sequence length="234" mass="24907">MSRVTSDTTLLRAVTTRAVVSAATGLGVLVLIGRALALVPRIARATERSQEAVGEISTVLERAFGAPRPSCRRLRHTAVVLAVLWVGGARAASGAISVSTLMAFLLYLFYLIDPVSQLVEAVTRYQAGRGHDLPDHAGGASVDRVDSARALLRRPRLLLLDEATSQLHAVNEPALRDVIAEAARETTVLVVAQADRIVVMDAGRVRAVGTQAELVAHDQLYAEPAATQLLAPVR</sequence>
<dbReference type="PROSITE" id="PS50893">
    <property type="entry name" value="ABC_TRANSPORTER_2"/>
    <property type="match status" value="1"/>
</dbReference>
<keyword evidence="4 5" id="KW-0472">Membrane</keyword>
<feature type="transmembrane region" description="Helical" evidence="5">
    <location>
        <begin position="78"/>
        <end position="110"/>
    </location>
</feature>
<name>A0A0X3VGN9_9ACTN</name>
<dbReference type="Gene3D" id="1.20.1560.10">
    <property type="entry name" value="ABC transporter type 1, transmembrane domain"/>
    <property type="match status" value="1"/>
</dbReference>
<dbReference type="InterPro" id="IPR011527">
    <property type="entry name" value="ABC1_TM_dom"/>
</dbReference>
<dbReference type="SUPFAM" id="SSF90123">
    <property type="entry name" value="ABC transporter transmembrane region"/>
    <property type="match status" value="1"/>
</dbReference>
<dbReference type="GO" id="GO:0016887">
    <property type="term" value="F:ATP hydrolysis activity"/>
    <property type="evidence" value="ECO:0007669"/>
    <property type="project" value="InterPro"/>
</dbReference>
<dbReference type="InterPro" id="IPR036640">
    <property type="entry name" value="ABC1_TM_sf"/>
</dbReference>
<dbReference type="SUPFAM" id="SSF52540">
    <property type="entry name" value="P-loop containing nucleoside triphosphate hydrolases"/>
    <property type="match status" value="1"/>
</dbReference>